<organism evidence="1">
    <name type="scientific">Lysobacter firmicutimachus</name>
    <dbReference type="NCBI Taxonomy" id="1792846"/>
    <lineage>
        <taxon>Bacteria</taxon>
        <taxon>Pseudomonadati</taxon>
        <taxon>Pseudomonadota</taxon>
        <taxon>Gammaproteobacteria</taxon>
        <taxon>Lysobacterales</taxon>
        <taxon>Lysobacteraceae</taxon>
        <taxon>Lysobacter</taxon>
    </lineage>
</organism>
<accession>A0AAU8MQ60</accession>
<dbReference type="RefSeq" id="WP_363797011.1">
    <property type="nucleotide sequence ID" value="NZ_CP159925.1"/>
</dbReference>
<reference evidence="1" key="1">
    <citation type="submission" date="2024-06" db="EMBL/GenBank/DDBJ databases">
        <authorList>
            <person name="Li S."/>
        </authorList>
    </citation>
    <scope>NUCLEOTIDE SEQUENCE</scope>
    <source>
        <strain evidence="1">SR10</strain>
    </source>
</reference>
<sequence>MDVDGRREDWLQRVRALREAGAIDDADEHALIRQYDERAQRLREELAKLVPEYRRRLSRDGEAPANRWLADIAEAMGRRDGEETRQALAALERRA</sequence>
<gene>
    <name evidence="1" type="ORF">ABU614_17480</name>
</gene>
<protein>
    <submittedName>
        <fullName evidence="1">Uncharacterized protein</fullName>
    </submittedName>
</protein>
<proteinExistence type="predicted"/>
<evidence type="ECO:0000313" key="1">
    <source>
        <dbReference type="EMBL" id="XCO74156.1"/>
    </source>
</evidence>
<dbReference type="EMBL" id="CP159925">
    <property type="protein sequence ID" value="XCO74156.1"/>
    <property type="molecule type" value="Genomic_DNA"/>
</dbReference>
<dbReference type="AlphaFoldDB" id="A0AAU8MQ60"/>
<name>A0AAU8MQ60_9GAMM</name>